<name>A0AC59HRW3_ENTFL</name>
<evidence type="ECO:0000313" key="1">
    <source>
        <dbReference type="EMBL" id="BDQ62438.1"/>
    </source>
</evidence>
<dbReference type="Proteomes" id="UP001317613">
    <property type="component" value="Chromosome"/>
</dbReference>
<dbReference type="EMBL" id="AP026729">
    <property type="protein sequence ID" value="BDQ62438.1"/>
    <property type="molecule type" value="Genomic_DNA"/>
</dbReference>
<reference evidence="1" key="1">
    <citation type="submission" date="2022-08" db="EMBL/GenBank/DDBJ databases">
        <title>Molecular epidemiological analysis of five strains of VanD-type vancomycin-resistant Enterococcus faecalis.</title>
        <authorList>
            <person name="Mimura K."/>
            <person name="Hashimoto Y."/>
            <person name="Tomita H."/>
        </authorList>
    </citation>
    <scope>NUCLEOTIDE SEQUENCE</scope>
    <source>
        <strain evidence="1">SVR2332</strain>
    </source>
</reference>
<evidence type="ECO:0000313" key="2">
    <source>
        <dbReference type="Proteomes" id="UP001317613"/>
    </source>
</evidence>
<organism evidence="1 2">
    <name type="scientific">Enterococcus faecalis</name>
    <name type="common">Streptococcus faecalis</name>
    <dbReference type="NCBI Taxonomy" id="1351"/>
    <lineage>
        <taxon>Bacteria</taxon>
        <taxon>Bacillati</taxon>
        <taxon>Bacillota</taxon>
        <taxon>Bacilli</taxon>
        <taxon>Lactobacillales</taxon>
        <taxon>Enterococcaceae</taxon>
        <taxon>Enterococcus</taxon>
    </lineage>
</organism>
<sequence length="105" mass="12568">MSALYFSYDKGMYLLTGTKRWLDLGFIKFQPSEIAKIAFILMLAKIIVQHEQQDWSDKWRSDKQLLKKIVAVSVPVFFLMAVQKRFWNIPCFRNDYPISFSYFRN</sequence>
<gene>
    <name evidence="1" type="ORF">EfsSVR2332_25160</name>
</gene>
<accession>A0AC59HRW3</accession>
<protein>
    <submittedName>
        <fullName evidence="1">Uncharacterized protein</fullName>
    </submittedName>
</protein>
<proteinExistence type="predicted"/>